<sequence length="162" mass="17408">MRARDRALVPIEDRPLLGEAAAAIGYRYPMPGDDPAAGPPVAAEPDRRRGEPGTQLPHLPLPGDDGLRSTLDTAYLRRRIAPATERPADACGIGDHGALLIRPDHVIAWRTSHLAAAARRAWGADRPAPRRASATGGRCGRPPGGAVGVWLRWRQKVTSEQE</sequence>
<dbReference type="Gene3D" id="3.40.30.120">
    <property type="match status" value="1"/>
</dbReference>
<keyword evidence="3" id="KW-1185">Reference proteome</keyword>
<feature type="region of interest" description="Disordered" evidence="1">
    <location>
        <begin position="28"/>
        <end position="67"/>
    </location>
</feature>
<proteinExistence type="predicted"/>
<dbReference type="AlphaFoldDB" id="A0A401YEZ7"/>
<dbReference type="Proteomes" id="UP000286931">
    <property type="component" value="Unassembled WGS sequence"/>
</dbReference>
<feature type="compositionally biased region" description="Low complexity" evidence="1">
    <location>
        <begin position="29"/>
        <end position="43"/>
    </location>
</feature>
<gene>
    <name evidence="2" type="ORF">EHYA_00815</name>
</gene>
<name>A0A401YEZ7_9ACTN</name>
<comment type="caution">
    <text evidence="2">The sequence shown here is derived from an EMBL/GenBank/DDBJ whole genome shotgun (WGS) entry which is preliminary data.</text>
</comment>
<protein>
    <submittedName>
        <fullName evidence="2">FAD-dependent oxidoreductase</fullName>
    </submittedName>
</protein>
<accession>A0A401YEZ7</accession>
<evidence type="ECO:0000256" key="1">
    <source>
        <dbReference type="SAM" id="MobiDB-lite"/>
    </source>
</evidence>
<evidence type="ECO:0000313" key="2">
    <source>
        <dbReference type="EMBL" id="GCD93172.1"/>
    </source>
</evidence>
<organism evidence="2 3">
    <name type="scientific">Embleya hyalina</name>
    <dbReference type="NCBI Taxonomy" id="516124"/>
    <lineage>
        <taxon>Bacteria</taxon>
        <taxon>Bacillati</taxon>
        <taxon>Actinomycetota</taxon>
        <taxon>Actinomycetes</taxon>
        <taxon>Kitasatosporales</taxon>
        <taxon>Streptomycetaceae</taxon>
        <taxon>Embleya</taxon>
    </lineage>
</organism>
<evidence type="ECO:0000313" key="3">
    <source>
        <dbReference type="Proteomes" id="UP000286931"/>
    </source>
</evidence>
<dbReference type="EMBL" id="BIFH01000013">
    <property type="protein sequence ID" value="GCD93172.1"/>
    <property type="molecule type" value="Genomic_DNA"/>
</dbReference>
<reference evidence="2 3" key="1">
    <citation type="submission" date="2018-12" db="EMBL/GenBank/DDBJ databases">
        <title>Draft genome sequence of Embleya hyalina NBRC 13850T.</title>
        <authorList>
            <person name="Komaki H."/>
            <person name="Hosoyama A."/>
            <person name="Kimura A."/>
            <person name="Ichikawa N."/>
            <person name="Tamura T."/>
        </authorList>
    </citation>
    <scope>NUCLEOTIDE SEQUENCE [LARGE SCALE GENOMIC DNA]</scope>
    <source>
        <strain evidence="2 3">NBRC 13850</strain>
    </source>
</reference>